<name>A0ABU0L3I6_9BACL</name>
<organism evidence="1 2">
    <name type="scientific">Paenibacillus brasilensis</name>
    <dbReference type="NCBI Taxonomy" id="128574"/>
    <lineage>
        <taxon>Bacteria</taxon>
        <taxon>Bacillati</taxon>
        <taxon>Bacillota</taxon>
        <taxon>Bacilli</taxon>
        <taxon>Bacillales</taxon>
        <taxon>Paenibacillaceae</taxon>
        <taxon>Paenibacillus</taxon>
    </lineage>
</organism>
<keyword evidence="2" id="KW-1185">Reference proteome</keyword>
<comment type="caution">
    <text evidence="1">The sequence shown here is derived from an EMBL/GenBank/DDBJ whole genome shotgun (WGS) entry which is preliminary data.</text>
</comment>
<proteinExistence type="predicted"/>
<evidence type="ECO:0000313" key="1">
    <source>
        <dbReference type="EMBL" id="MDQ0495854.1"/>
    </source>
</evidence>
<reference evidence="1 2" key="1">
    <citation type="submission" date="2023-07" db="EMBL/GenBank/DDBJ databases">
        <title>Genomic Encyclopedia of Type Strains, Phase IV (KMG-IV): sequencing the most valuable type-strain genomes for metagenomic binning, comparative biology and taxonomic classification.</title>
        <authorList>
            <person name="Goeker M."/>
        </authorList>
    </citation>
    <scope>NUCLEOTIDE SEQUENCE [LARGE SCALE GENOMIC DNA]</scope>
    <source>
        <strain evidence="1 2">DSM 14914</strain>
    </source>
</reference>
<dbReference type="EMBL" id="JAUSWA010000027">
    <property type="protein sequence ID" value="MDQ0495854.1"/>
    <property type="molecule type" value="Genomic_DNA"/>
</dbReference>
<protein>
    <submittedName>
        <fullName evidence="1">Uncharacterized protein</fullName>
    </submittedName>
</protein>
<sequence>MLEFSFEIIDESKINIVYQYGSSSFNFNLFFNYGVWTLHPFDGILLQNKEMCRLIVAELFKNKDFHVMLARENILLSALRTSIDLNPDIRVRGERYQEQEPDELSEFAETHSFEDVLHIEQDSIRERMDFFQNIIQKMYMEGFGPEDSDFNKVQAIIRIYKAAHDQLGDLSDFPLRGDERRRW</sequence>
<gene>
    <name evidence="1" type="ORF">QOZ95_004037</name>
</gene>
<evidence type="ECO:0000313" key="2">
    <source>
        <dbReference type="Proteomes" id="UP001242811"/>
    </source>
</evidence>
<accession>A0ABU0L3I6</accession>
<dbReference type="RefSeq" id="WP_152380615.1">
    <property type="nucleotide sequence ID" value="NZ_CP045298.1"/>
</dbReference>
<dbReference type="Proteomes" id="UP001242811">
    <property type="component" value="Unassembled WGS sequence"/>
</dbReference>